<keyword evidence="1" id="KW-0813">Transport</keyword>
<comment type="caution">
    <text evidence="3">The sequence shown here is derived from an EMBL/GenBank/DDBJ whole genome shotgun (WGS) entry which is preliminary data.</text>
</comment>
<evidence type="ECO:0000259" key="2">
    <source>
        <dbReference type="Pfam" id="PF08473"/>
    </source>
</evidence>
<name>A0A2J8KMF8_PANTR</name>
<reference evidence="3 4" key="1">
    <citation type="submission" date="2017-12" db="EMBL/GenBank/DDBJ databases">
        <title>High-resolution comparative analysis of great ape genomes.</title>
        <authorList>
            <person name="Pollen A."/>
            <person name="Hastie A."/>
            <person name="Hormozdiari F."/>
            <person name="Dougherty M."/>
            <person name="Liu R."/>
            <person name="Chaisson M."/>
            <person name="Hoppe E."/>
            <person name="Hill C."/>
            <person name="Pang A."/>
            <person name="Hillier L."/>
            <person name="Baker C."/>
            <person name="Armstrong J."/>
            <person name="Shendure J."/>
            <person name="Paten B."/>
            <person name="Wilson R."/>
            <person name="Chao H."/>
            <person name="Schneider V."/>
            <person name="Ventura M."/>
            <person name="Kronenberg Z."/>
            <person name="Murali S."/>
            <person name="Gordon D."/>
            <person name="Cantsilieris S."/>
            <person name="Munson K."/>
            <person name="Nelson B."/>
            <person name="Raja A."/>
            <person name="Underwood J."/>
            <person name="Diekhans M."/>
            <person name="Fiddes I."/>
            <person name="Haussler D."/>
            <person name="Eichler E."/>
        </authorList>
    </citation>
    <scope>NUCLEOTIDE SEQUENCE [LARGE SCALE GENOMIC DNA]</scope>
    <source>
        <strain evidence="3">Yerkes chimp pedigree #C0471</strain>
    </source>
</reference>
<gene>
    <name evidence="3" type="ORF">CK820_G0037425</name>
</gene>
<keyword evidence="1" id="KW-0109">Calcium transport</keyword>
<proteinExistence type="predicted"/>
<dbReference type="Pfam" id="PF08473">
    <property type="entry name" value="VGCC_alpha2"/>
    <property type="match status" value="1"/>
</dbReference>
<evidence type="ECO:0000256" key="1">
    <source>
        <dbReference type="ARBA" id="ARBA00022568"/>
    </source>
</evidence>
<dbReference type="PANTHER" id="PTHR10166">
    <property type="entry name" value="VOLTAGE-DEPENDENT CALCIUM CHANNEL SUBUNIT ALPHA-2/DELTA-RELATED"/>
    <property type="match status" value="1"/>
</dbReference>
<dbReference type="Proteomes" id="UP000236370">
    <property type="component" value="Unassembled WGS sequence"/>
</dbReference>
<dbReference type="EMBL" id="NBAG03000351">
    <property type="protein sequence ID" value="PNI36202.1"/>
    <property type="molecule type" value="Genomic_DNA"/>
</dbReference>
<dbReference type="PANTHER" id="PTHR10166:SF59">
    <property type="entry name" value="VOLTAGE-DEPENDENT CALCIUM CHANNEL SUBUNIT ALPHA-2_DELTA-4"/>
    <property type="match status" value="1"/>
</dbReference>
<dbReference type="GO" id="GO:0006816">
    <property type="term" value="P:calcium ion transport"/>
    <property type="evidence" value="ECO:0007669"/>
    <property type="project" value="UniProtKB-KW"/>
</dbReference>
<accession>A0A2J8KMF8</accession>
<dbReference type="InterPro" id="IPR051173">
    <property type="entry name" value="Ca_channel_alpha-2/delta"/>
</dbReference>
<evidence type="ECO:0000313" key="4">
    <source>
        <dbReference type="Proteomes" id="UP000236370"/>
    </source>
</evidence>
<organism evidence="3 4">
    <name type="scientific">Pan troglodytes</name>
    <name type="common">Chimpanzee</name>
    <dbReference type="NCBI Taxonomy" id="9598"/>
    <lineage>
        <taxon>Eukaryota</taxon>
        <taxon>Metazoa</taxon>
        <taxon>Chordata</taxon>
        <taxon>Craniata</taxon>
        <taxon>Vertebrata</taxon>
        <taxon>Euteleostomi</taxon>
        <taxon>Mammalia</taxon>
        <taxon>Eutheria</taxon>
        <taxon>Euarchontoglires</taxon>
        <taxon>Primates</taxon>
        <taxon>Haplorrhini</taxon>
        <taxon>Catarrhini</taxon>
        <taxon>Hominidae</taxon>
        <taxon>Pan</taxon>
    </lineage>
</organism>
<feature type="domain" description="Voltage-dependent calcium channel alpha-2/delta subunit conserved region" evidence="2">
    <location>
        <begin position="3"/>
        <end position="176"/>
    </location>
</feature>
<evidence type="ECO:0000313" key="3">
    <source>
        <dbReference type="EMBL" id="PNI36202.1"/>
    </source>
</evidence>
<dbReference type="InterPro" id="IPR013680">
    <property type="entry name" value="VDCC_a2/dsu"/>
</dbReference>
<keyword evidence="1" id="KW-0106">Calcium</keyword>
<protein>
    <submittedName>
        <fullName evidence="3">CACNA2D4 isoform 22</fullName>
    </submittedName>
</protein>
<dbReference type="AlphaFoldDB" id="A0A2J8KMF8"/>
<sequence length="224" mass="25685">MKLEFLQRKFWAATRQCSTVDGPCTQSCEDSDLDCFVIDNNGFILISKRSRETGRFLGEVDGAVLTQLLSMGVFSQVTMYDYQAMCKPSSHHHSAAQPLVSPISAFLTATRWLLQELVLFLLEWSVWGSWYDRGAEAHKHKKQDQLQPCDTEYPVFVYQPAIQEANGIIECGPCQKNLIYINFFVLPKEHLKSHSHPLSDINVHLNWFVLLSERERKGEERTTS</sequence>
<keyword evidence="1" id="KW-0406">Ion transport</keyword>